<dbReference type="Proteomes" id="UP000596660">
    <property type="component" value="Unplaced"/>
</dbReference>
<dbReference type="GO" id="GO:0009567">
    <property type="term" value="P:double fertilization forming a zygote and endosperm"/>
    <property type="evidence" value="ECO:0007669"/>
    <property type="project" value="InterPro"/>
</dbReference>
<dbReference type="OMA" id="SMFELQS"/>
<dbReference type="OrthoDB" id="776947at2759"/>
<dbReference type="GO" id="GO:0031410">
    <property type="term" value="C:cytoplasmic vesicle"/>
    <property type="evidence" value="ECO:0007669"/>
    <property type="project" value="UniProtKB-SubCell"/>
</dbReference>
<evidence type="ECO:0000256" key="4">
    <source>
        <dbReference type="ARBA" id="ARBA00022729"/>
    </source>
</evidence>
<dbReference type="Pfam" id="PF05617">
    <property type="entry name" value="Prolamin_like"/>
    <property type="match status" value="1"/>
</dbReference>
<comment type="similarity">
    <text evidence="8">Belongs to the plant egg cell-secreted peptide family.</text>
</comment>
<feature type="signal peptide" evidence="9">
    <location>
        <begin position="1"/>
        <end position="21"/>
    </location>
</feature>
<evidence type="ECO:0000256" key="2">
    <source>
        <dbReference type="ARBA" id="ARBA00004613"/>
    </source>
</evidence>
<dbReference type="RefSeq" id="XP_021761740.1">
    <property type="nucleotide sequence ID" value="XM_021906048.1"/>
</dbReference>
<dbReference type="PANTHER" id="PTHR35293">
    <property type="entry name" value="EGG CELL-SECRETED PROTEIN 1.5"/>
    <property type="match status" value="1"/>
</dbReference>
<keyword evidence="3" id="KW-0964">Secreted</keyword>
<comment type="subcellular location">
    <subcellularLocation>
        <location evidence="1">Cytoplasmic vesicle</location>
    </subcellularLocation>
    <subcellularLocation>
        <location evidence="2">Secreted</location>
    </subcellularLocation>
</comment>
<reference evidence="11" key="1">
    <citation type="journal article" date="2017" name="Nature">
        <title>The genome of Chenopodium quinoa.</title>
        <authorList>
            <person name="Jarvis D.E."/>
            <person name="Ho Y.S."/>
            <person name="Lightfoot D.J."/>
            <person name="Schmoeckel S.M."/>
            <person name="Li B."/>
            <person name="Borm T.J.A."/>
            <person name="Ohyanagi H."/>
            <person name="Mineta K."/>
            <person name="Michell C.T."/>
            <person name="Saber N."/>
            <person name="Kharbatia N.M."/>
            <person name="Rupper R.R."/>
            <person name="Sharp A.R."/>
            <person name="Dally N."/>
            <person name="Boughton B.A."/>
            <person name="Woo Y.H."/>
            <person name="Gao G."/>
            <person name="Schijlen E.G.W.M."/>
            <person name="Guo X."/>
            <person name="Momin A.A."/>
            <person name="Negrao S."/>
            <person name="Al-Babili S."/>
            <person name="Gehring C."/>
            <person name="Roessner U."/>
            <person name="Jung C."/>
            <person name="Murphy K."/>
            <person name="Arold S.T."/>
            <person name="Gojobori T."/>
            <person name="van der Linden C.G."/>
            <person name="van Loo E.N."/>
            <person name="Jellen E.N."/>
            <person name="Maughan P.J."/>
            <person name="Tester M."/>
        </authorList>
    </citation>
    <scope>NUCLEOTIDE SEQUENCE [LARGE SCALE GENOMIC DNA]</scope>
    <source>
        <strain evidence="11">cv. PI 614886</strain>
    </source>
</reference>
<keyword evidence="6" id="KW-0968">Cytoplasmic vesicle</keyword>
<reference evidence="11" key="2">
    <citation type="submission" date="2021-03" db="UniProtKB">
        <authorList>
            <consortium name="EnsemblPlants"/>
        </authorList>
    </citation>
    <scope>IDENTIFICATION</scope>
</reference>
<evidence type="ECO:0000313" key="11">
    <source>
        <dbReference type="EnsemblPlants" id="AUR62006156-RA:cds"/>
    </source>
</evidence>
<dbReference type="GO" id="GO:0005576">
    <property type="term" value="C:extracellular region"/>
    <property type="evidence" value="ECO:0007669"/>
    <property type="project" value="UniProtKB-SubCell"/>
</dbReference>
<dbReference type="Gramene" id="AUR62006156-RA">
    <property type="protein sequence ID" value="AUR62006156-RA:cds"/>
    <property type="gene ID" value="AUR62006156"/>
</dbReference>
<evidence type="ECO:0000313" key="12">
    <source>
        <dbReference type="Proteomes" id="UP000596660"/>
    </source>
</evidence>
<evidence type="ECO:0000256" key="9">
    <source>
        <dbReference type="SAM" id="SignalP"/>
    </source>
</evidence>
<evidence type="ECO:0000256" key="7">
    <source>
        <dbReference type="ARBA" id="ARBA00034457"/>
    </source>
</evidence>
<feature type="domain" description="Prolamin-like" evidence="10">
    <location>
        <begin position="59"/>
        <end position="123"/>
    </location>
</feature>
<gene>
    <name evidence="11" type="primary">LOC110726561</name>
</gene>
<proteinExistence type="inferred from homology"/>
<evidence type="ECO:0000256" key="8">
    <source>
        <dbReference type="ARBA" id="ARBA00034484"/>
    </source>
</evidence>
<keyword evidence="12" id="KW-1185">Reference proteome</keyword>
<dbReference type="GO" id="GO:2000008">
    <property type="term" value="P:regulation of protein localization to cell surface"/>
    <property type="evidence" value="ECO:0007669"/>
    <property type="project" value="UniProtKB-ARBA"/>
</dbReference>
<evidence type="ECO:0000256" key="5">
    <source>
        <dbReference type="ARBA" id="ARBA00023279"/>
    </source>
</evidence>
<organism evidence="11 12">
    <name type="scientific">Chenopodium quinoa</name>
    <name type="common">Quinoa</name>
    <dbReference type="NCBI Taxonomy" id="63459"/>
    <lineage>
        <taxon>Eukaryota</taxon>
        <taxon>Viridiplantae</taxon>
        <taxon>Streptophyta</taxon>
        <taxon>Embryophyta</taxon>
        <taxon>Tracheophyta</taxon>
        <taxon>Spermatophyta</taxon>
        <taxon>Magnoliopsida</taxon>
        <taxon>eudicotyledons</taxon>
        <taxon>Gunneridae</taxon>
        <taxon>Pentapetalae</taxon>
        <taxon>Caryophyllales</taxon>
        <taxon>Chenopodiaceae</taxon>
        <taxon>Chenopodioideae</taxon>
        <taxon>Atripliceae</taxon>
        <taxon>Chenopodium</taxon>
    </lineage>
</organism>
<dbReference type="EnsemblPlants" id="AUR62006156-RA">
    <property type="protein sequence ID" value="AUR62006156-RA:cds"/>
    <property type="gene ID" value="AUR62006156"/>
</dbReference>
<evidence type="ECO:0000259" key="10">
    <source>
        <dbReference type="Pfam" id="PF05617"/>
    </source>
</evidence>
<dbReference type="GeneID" id="110726561"/>
<evidence type="ECO:0000256" key="1">
    <source>
        <dbReference type="ARBA" id="ARBA00004541"/>
    </source>
</evidence>
<dbReference type="InterPro" id="IPR044711">
    <property type="entry name" value="EC11-15"/>
</dbReference>
<dbReference type="PANTHER" id="PTHR35293:SF1">
    <property type="entry name" value="EGG CELL-SECRETED PROTEIN 1.5"/>
    <property type="match status" value="1"/>
</dbReference>
<keyword evidence="4 9" id="KW-0732">Signal</keyword>
<comment type="function">
    <text evidence="7">Involved in the regulation of gamete interactions during the double fertilization and to prevent multiple-pollen tube attraction; mediates the redistribution of the gamete fusogen HAP2/GCS1 to the cell surface after secretion upon sperm arrival.</text>
</comment>
<sequence>MAKFNLLLILFLACSTNIATSSRPFPPSNNVVMTSSNAHSMLQRLKLDHETPGSSSSVDCWASMFELQSCTGEVIQFFYEGETYLGPNCCLAIRVIEHHCWPNMLATLGFTSEEGDILQGYCDSEEDQQNGN</sequence>
<accession>A0A803L2R7</accession>
<feature type="chain" id="PRO_5030981937" description="Prolamin-like domain-containing protein" evidence="9">
    <location>
        <begin position="22"/>
        <end position="132"/>
    </location>
</feature>
<name>A0A803L2R7_CHEQI</name>
<protein>
    <recommendedName>
        <fullName evidence="10">Prolamin-like domain-containing protein</fullName>
    </recommendedName>
</protein>
<keyword evidence="5" id="KW-0278">Fertilization</keyword>
<dbReference type="InterPro" id="IPR008502">
    <property type="entry name" value="Prolamin-like"/>
</dbReference>
<evidence type="ECO:0000256" key="6">
    <source>
        <dbReference type="ARBA" id="ARBA00023329"/>
    </source>
</evidence>
<dbReference type="GO" id="GO:0080155">
    <property type="term" value="P:regulation of double fertilization forming a zygote and endosperm"/>
    <property type="evidence" value="ECO:0007669"/>
    <property type="project" value="UniProtKB-ARBA"/>
</dbReference>
<dbReference type="AlphaFoldDB" id="A0A803L2R7"/>
<evidence type="ECO:0000256" key="3">
    <source>
        <dbReference type="ARBA" id="ARBA00022525"/>
    </source>
</evidence>
<dbReference type="KEGG" id="cqi:110726561"/>